<evidence type="ECO:0000313" key="1">
    <source>
        <dbReference type="EMBL" id="EEG28069.1"/>
    </source>
</evidence>
<dbReference type="AlphaFoldDB" id="C0E0H7"/>
<reference evidence="1 2" key="1">
    <citation type="submission" date="2009-01" db="EMBL/GenBank/DDBJ databases">
        <authorList>
            <person name="Fulton L."/>
            <person name="Clifton S."/>
            <person name="Chinwalla A.T."/>
            <person name="Mitreva M."/>
            <person name="Sodergren E."/>
            <person name="Weinstock G."/>
            <person name="Clifton S."/>
            <person name="Dooling D.J."/>
            <person name="Fulton B."/>
            <person name="Minx P."/>
            <person name="Pepin K.H."/>
            <person name="Johnson M."/>
            <person name="Bhonagiri V."/>
            <person name="Nash W.E."/>
            <person name="Mardis E.R."/>
            <person name="Wilson R.K."/>
        </authorList>
    </citation>
    <scope>NUCLEOTIDE SEQUENCE [LARGE SCALE GENOMIC DNA]</scope>
    <source>
        <strain evidence="1 2">ATCC 33806</strain>
    </source>
</reference>
<protein>
    <submittedName>
        <fullName evidence="1">Uncharacterized protein</fullName>
    </submittedName>
</protein>
<gene>
    <name evidence="1" type="ORF">CORMATOL_00478</name>
</gene>
<proteinExistence type="predicted"/>
<dbReference type="EMBL" id="ACEB01000004">
    <property type="protein sequence ID" value="EEG28069.1"/>
    <property type="molecule type" value="Genomic_DNA"/>
</dbReference>
<organism evidence="1 2">
    <name type="scientific">Corynebacterium matruchotii ATCC 33806</name>
    <dbReference type="NCBI Taxonomy" id="566549"/>
    <lineage>
        <taxon>Bacteria</taxon>
        <taxon>Bacillati</taxon>
        <taxon>Actinomycetota</taxon>
        <taxon>Actinomycetes</taxon>
        <taxon>Mycobacteriales</taxon>
        <taxon>Corynebacteriaceae</taxon>
        <taxon>Corynebacterium</taxon>
    </lineage>
</organism>
<accession>C0E0H7</accession>
<comment type="caution">
    <text evidence="1">The sequence shown here is derived from an EMBL/GenBank/DDBJ whole genome shotgun (WGS) entry which is preliminary data.</text>
</comment>
<dbReference type="Proteomes" id="UP000006247">
    <property type="component" value="Unassembled WGS sequence"/>
</dbReference>
<name>C0E0H7_9CORY</name>
<evidence type="ECO:0000313" key="2">
    <source>
        <dbReference type="Proteomes" id="UP000006247"/>
    </source>
</evidence>
<dbReference type="HOGENOM" id="CLU_3250163_0_0_11"/>
<sequence>MLIALTVQWRTQTSVVGSEKNLLCLLKPGLLIDALPKLCSYI</sequence>